<proteinExistence type="predicted"/>
<sequence>MGPILVGRCLLLCLLVACWLRLVEPSDGAGARRSQGLGAALGGKYQRLETMLGTFATSTAIQRAARRRGRLATAINDRKHVSAEAKASSDIFVNITDGRNAFQRGMLQTKRQRRWISKRKLRKMLKECEASLQESQEALDAPNDLFVQMAQTCSLEMAAGRYFLRTPDMDVDTYVFSEMPYRYASVLPTSYFVGYLFDEIFAAEKPNAGFTFNVFQNQSEATFEGPLISMVLSSQQMSLQDDNSTLVIYELTQSAEQAEATPLSNFFPGVDPNGNASLTFDHCSFFIDPARERSDSEVTVDAFVAPLISAPGAAQRVDRSASIVEKGPPGNNKAPGGNAEPALRKYARVWRVKDAEGKKTGGVESKDYLKGAADLARSTASFVEKCKTKSNGCDGNDIVSGMSSMMLSFSFVVGAAFPPVGIALTVVGSLGLLISALTLDSSFVSEVDMTIRPSTIQAAVNKALISFTASLDTEVLNSFKDFLQLDIDSYIRRIGGIGYIAQQKGAAGQAFIDEQIDYWYTQEFSLAWGGTYQPALVQIDAKYSTWFGSNENGLRTNVNKWVTECDNVCNVMKAGLIADGNNLLDQCKTKVDDARPNWRNLNSFANAYLEMATKLMSYASQSVVIMQTYSYCDPEKFDQGEINEKCKWNSAIDNLLSKVFATQSRALFLSTAMERLNTECSPTLHGWPFSQSCSESSCNYKWGLTLPTSDWEKRLGSADQQGKFVKLDKSFSRDNSAITCQNDYNKWHESLGFAYGGLYGYTSDFYKEPDYPFALRRGNCGDNAKWANTDLTFGTLTFGAIPNFCLNEDFPKCMALVGDDSLWGTDQSLSDAPLIEYPANLRCKGNSMTLHSGTSRDECWRKCYDEGKMEPIFFFTWDAGASGTQCRCYSTCDIEYSKFEQLYAALLPPP</sequence>
<evidence type="ECO:0000313" key="2">
    <source>
        <dbReference type="EMBL" id="EWM25505.1"/>
    </source>
</evidence>
<accession>W7TES7</accession>
<name>W7TES7_9STRA</name>
<gene>
    <name evidence="2" type="ORF">Naga_100032g24</name>
</gene>
<dbReference type="EMBL" id="AZIL01000931">
    <property type="protein sequence ID" value="EWM25505.1"/>
    <property type="molecule type" value="Genomic_DNA"/>
</dbReference>
<dbReference type="OrthoDB" id="10299369at2759"/>
<dbReference type="AlphaFoldDB" id="W7TES7"/>
<keyword evidence="1" id="KW-0732">Signal</keyword>
<keyword evidence="3" id="KW-1185">Reference proteome</keyword>
<evidence type="ECO:0000256" key="1">
    <source>
        <dbReference type="SAM" id="SignalP"/>
    </source>
</evidence>
<protein>
    <submittedName>
        <fullName evidence="2">Uncharacterized protein</fullName>
    </submittedName>
</protein>
<reference evidence="2 3" key="1">
    <citation type="journal article" date="2014" name="Mol. Plant">
        <title>Chromosome Scale Genome Assembly and Transcriptome Profiling of Nannochloropsis gaditana in Nitrogen Depletion.</title>
        <authorList>
            <person name="Corteggiani Carpinelli E."/>
            <person name="Telatin A."/>
            <person name="Vitulo N."/>
            <person name="Forcato C."/>
            <person name="D'Angelo M."/>
            <person name="Schiavon R."/>
            <person name="Vezzi A."/>
            <person name="Giacometti G.M."/>
            <person name="Morosinotto T."/>
            <person name="Valle G."/>
        </authorList>
    </citation>
    <scope>NUCLEOTIDE SEQUENCE [LARGE SCALE GENOMIC DNA]</scope>
    <source>
        <strain evidence="2 3">B-31</strain>
    </source>
</reference>
<organism evidence="2 3">
    <name type="scientific">Nannochloropsis gaditana</name>
    <dbReference type="NCBI Taxonomy" id="72520"/>
    <lineage>
        <taxon>Eukaryota</taxon>
        <taxon>Sar</taxon>
        <taxon>Stramenopiles</taxon>
        <taxon>Ochrophyta</taxon>
        <taxon>Eustigmatophyceae</taxon>
        <taxon>Eustigmatales</taxon>
        <taxon>Monodopsidaceae</taxon>
        <taxon>Nannochloropsis</taxon>
    </lineage>
</organism>
<evidence type="ECO:0000313" key="3">
    <source>
        <dbReference type="Proteomes" id="UP000019335"/>
    </source>
</evidence>
<feature type="chain" id="PRO_5004900811" evidence="1">
    <location>
        <begin position="26"/>
        <end position="910"/>
    </location>
</feature>
<dbReference type="Proteomes" id="UP000019335">
    <property type="component" value="Chromosome 11"/>
</dbReference>
<feature type="signal peptide" evidence="1">
    <location>
        <begin position="1"/>
        <end position="25"/>
    </location>
</feature>
<comment type="caution">
    <text evidence="2">The sequence shown here is derived from an EMBL/GenBank/DDBJ whole genome shotgun (WGS) entry which is preliminary data.</text>
</comment>